<name>A0AAP0ITK9_9MAGN</name>
<gene>
    <name evidence="2" type="ORF">Syun_019091</name>
</gene>
<keyword evidence="1" id="KW-1133">Transmembrane helix</keyword>
<dbReference type="Proteomes" id="UP001420932">
    <property type="component" value="Unassembled WGS sequence"/>
</dbReference>
<evidence type="ECO:0000256" key="1">
    <source>
        <dbReference type="SAM" id="Phobius"/>
    </source>
</evidence>
<reference evidence="2 3" key="1">
    <citation type="submission" date="2024-01" db="EMBL/GenBank/DDBJ databases">
        <title>Genome assemblies of Stephania.</title>
        <authorList>
            <person name="Yang L."/>
        </authorList>
    </citation>
    <scope>NUCLEOTIDE SEQUENCE [LARGE SCALE GENOMIC DNA]</scope>
    <source>
        <strain evidence="2">YNDBR</strain>
        <tissue evidence="2">Leaf</tissue>
    </source>
</reference>
<dbReference type="AlphaFoldDB" id="A0AAP0ITK9"/>
<sequence length="59" mass="6512">MLCELLCENWGGVIYASLFGDIGPEALVIGLVTLFIFGPKGLYKVSSYVASVFYLFSWI</sequence>
<protein>
    <submittedName>
        <fullName evidence="2">Uncharacterized protein</fullName>
    </submittedName>
</protein>
<dbReference type="EMBL" id="JBBNAF010000008">
    <property type="protein sequence ID" value="KAK9121474.1"/>
    <property type="molecule type" value="Genomic_DNA"/>
</dbReference>
<comment type="caution">
    <text evidence="2">The sequence shown here is derived from an EMBL/GenBank/DDBJ whole genome shotgun (WGS) entry which is preliminary data.</text>
</comment>
<keyword evidence="1" id="KW-0812">Transmembrane</keyword>
<feature type="transmembrane region" description="Helical" evidence="1">
    <location>
        <begin position="12"/>
        <end position="37"/>
    </location>
</feature>
<organism evidence="2 3">
    <name type="scientific">Stephania yunnanensis</name>
    <dbReference type="NCBI Taxonomy" id="152371"/>
    <lineage>
        <taxon>Eukaryota</taxon>
        <taxon>Viridiplantae</taxon>
        <taxon>Streptophyta</taxon>
        <taxon>Embryophyta</taxon>
        <taxon>Tracheophyta</taxon>
        <taxon>Spermatophyta</taxon>
        <taxon>Magnoliopsida</taxon>
        <taxon>Ranunculales</taxon>
        <taxon>Menispermaceae</taxon>
        <taxon>Menispermoideae</taxon>
        <taxon>Cissampelideae</taxon>
        <taxon>Stephania</taxon>
    </lineage>
</organism>
<evidence type="ECO:0000313" key="2">
    <source>
        <dbReference type="EMBL" id="KAK9121474.1"/>
    </source>
</evidence>
<accession>A0AAP0ITK9</accession>
<proteinExistence type="predicted"/>
<evidence type="ECO:0000313" key="3">
    <source>
        <dbReference type="Proteomes" id="UP001420932"/>
    </source>
</evidence>
<keyword evidence="1" id="KW-0472">Membrane</keyword>
<keyword evidence="3" id="KW-1185">Reference proteome</keyword>